<evidence type="ECO:0000313" key="2">
    <source>
        <dbReference type="EMBL" id="MVT11292.1"/>
    </source>
</evidence>
<protein>
    <recommendedName>
        <fullName evidence="4">Secretion system C-terminal sorting domain-containing protein</fullName>
    </recommendedName>
</protein>
<feature type="signal peptide" evidence="1">
    <location>
        <begin position="1"/>
        <end position="22"/>
    </location>
</feature>
<dbReference type="EMBL" id="WRXN01000012">
    <property type="protein sequence ID" value="MVT11292.1"/>
    <property type="molecule type" value="Genomic_DNA"/>
</dbReference>
<dbReference type="RefSeq" id="WP_157308717.1">
    <property type="nucleotide sequence ID" value="NZ_WRXN01000012.1"/>
</dbReference>
<accession>A0A7K1UAA1</accession>
<dbReference type="AlphaFoldDB" id="A0A7K1UAA1"/>
<evidence type="ECO:0000256" key="1">
    <source>
        <dbReference type="SAM" id="SignalP"/>
    </source>
</evidence>
<evidence type="ECO:0000313" key="3">
    <source>
        <dbReference type="Proteomes" id="UP000461730"/>
    </source>
</evidence>
<proteinExistence type="predicted"/>
<feature type="chain" id="PRO_5029606730" description="Secretion system C-terminal sorting domain-containing protein" evidence="1">
    <location>
        <begin position="23"/>
        <end position="183"/>
    </location>
</feature>
<keyword evidence="1" id="KW-0732">Signal</keyword>
<name>A0A7K1UAA1_9BACT</name>
<organism evidence="2 3">
    <name type="scientific">Chitinophaga tropicalis</name>
    <dbReference type="NCBI Taxonomy" id="2683588"/>
    <lineage>
        <taxon>Bacteria</taxon>
        <taxon>Pseudomonadati</taxon>
        <taxon>Bacteroidota</taxon>
        <taxon>Chitinophagia</taxon>
        <taxon>Chitinophagales</taxon>
        <taxon>Chitinophagaceae</taxon>
        <taxon>Chitinophaga</taxon>
    </lineage>
</organism>
<evidence type="ECO:0008006" key="4">
    <source>
        <dbReference type="Google" id="ProtNLM"/>
    </source>
</evidence>
<reference evidence="2 3" key="1">
    <citation type="submission" date="2019-12" db="EMBL/GenBank/DDBJ databases">
        <title>Chitinophaga sp. strain ysch24 (GDMCC 1.1355), whole genome shotgun sequence.</title>
        <authorList>
            <person name="Zhang X."/>
        </authorList>
    </citation>
    <scope>NUCLEOTIDE SEQUENCE [LARGE SCALE GENOMIC DNA]</scope>
    <source>
        <strain evidence="3">ysch24</strain>
    </source>
</reference>
<sequence length="183" mass="20356">MNKLKTFISAGLLCASVTGAQAQGVTEIITDRYVISVTGYSRVTDEGFQIDWSVGEPIVETISAGKWVLTQGYQQPRNGRVVSETSEVDPMIIYPNPANNTDNVTIEYTPADTTEQRLITQFDVKIMNYIGQVVYTDTKTVEPETPVIMYTIPSGKLSRSFYLVSLILNTGVTITRKLLRVDY</sequence>
<comment type="caution">
    <text evidence="2">The sequence shown here is derived from an EMBL/GenBank/DDBJ whole genome shotgun (WGS) entry which is preliminary data.</text>
</comment>
<keyword evidence="3" id="KW-1185">Reference proteome</keyword>
<gene>
    <name evidence="2" type="ORF">GO493_23690</name>
</gene>
<dbReference type="Proteomes" id="UP000461730">
    <property type="component" value="Unassembled WGS sequence"/>
</dbReference>